<keyword evidence="1" id="KW-0175">Coiled coil</keyword>
<evidence type="ECO:0000313" key="3">
    <source>
        <dbReference type="Proteomes" id="UP000232133"/>
    </source>
</evidence>
<dbReference type="GeneID" id="78817864"/>
<dbReference type="SUPFAM" id="SSF57997">
    <property type="entry name" value="Tropomyosin"/>
    <property type="match status" value="1"/>
</dbReference>
<dbReference type="Proteomes" id="UP000232133">
    <property type="component" value="Chromosome"/>
</dbReference>
<evidence type="ECO:0000313" key="2">
    <source>
        <dbReference type="EMBL" id="ATZ60405.1"/>
    </source>
</evidence>
<proteinExistence type="predicted"/>
<feature type="coiled-coil region" evidence="1">
    <location>
        <begin position="89"/>
        <end position="137"/>
    </location>
</feature>
<reference evidence="2 3" key="1">
    <citation type="submission" date="2016-10" db="EMBL/GenBank/DDBJ databases">
        <authorList>
            <person name="Varghese N."/>
        </authorList>
    </citation>
    <scope>NUCLEOTIDE SEQUENCE [LARGE SCALE GENOMIC DNA]</scope>
    <source>
        <strain evidence="2 3">KB11</strain>
    </source>
</reference>
<gene>
    <name evidence="2" type="ORF">BK798_08235</name>
</gene>
<feature type="coiled-coil region" evidence="1">
    <location>
        <begin position="201"/>
        <end position="242"/>
    </location>
</feature>
<name>A0A2H4U8F5_METSM</name>
<evidence type="ECO:0000256" key="1">
    <source>
        <dbReference type="SAM" id="Coils"/>
    </source>
</evidence>
<dbReference type="EMBL" id="CP017803">
    <property type="protein sequence ID" value="ATZ60405.1"/>
    <property type="molecule type" value="Genomic_DNA"/>
</dbReference>
<sequence>MKTGKGVVKKYSREYNRTLKNGEKKKYTTKQIQITIPKHDDIYEDKEEVLIIPQSEIEEFKNLEDKVSALEIANYIYTNEIETTPKVNVEAFENEINQLKQEKDQLLSTLENESSKLETLKDKHSKLIEENENIKTKFVNIKQETENIKTKFTSIKDENKNLKDKCSYIKDENKSIKDSYERISNKYTSLKQDTLNTKTSYANIFESNQNLEKELKSMYDEYNELVDKYNELEEENYFLKSNKSHDEYIANRIKEFILKTD</sequence>
<dbReference type="RefSeq" id="WP_004036048.1">
    <property type="nucleotide sequence ID" value="NZ_AP025586.1"/>
</dbReference>
<protein>
    <submittedName>
        <fullName evidence="2">Phosphoserine phosphatase</fullName>
    </submittedName>
</protein>
<accession>A0A2H4U8F5</accession>
<organism evidence="2 3">
    <name type="scientific">Methanobrevibacter smithii</name>
    <dbReference type="NCBI Taxonomy" id="2173"/>
    <lineage>
        <taxon>Archaea</taxon>
        <taxon>Methanobacteriati</taxon>
        <taxon>Methanobacteriota</taxon>
        <taxon>Methanomada group</taxon>
        <taxon>Methanobacteria</taxon>
        <taxon>Methanobacteriales</taxon>
        <taxon>Methanobacteriaceae</taxon>
        <taxon>Methanobrevibacter</taxon>
    </lineage>
</organism>
<dbReference type="OMA" id="YKHEKHR"/>
<dbReference type="Gene3D" id="6.10.250.3110">
    <property type="match status" value="1"/>
</dbReference>
<dbReference type="AlphaFoldDB" id="A0A2H4U8F5"/>